<dbReference type="InterPro" id="IPR054480">
    <property type="entry name" value="AHAS_small-like_ACT"/>
</dbReference>
<dbReference type="AlphaFoldDB" id="A0A424YYK4"/>
<evidence type="ECO:0000256" key="4">
    <source>
        <dbReference type="ARBA" id="ARBA00022605"/>
    </source>
</evidence>
<dbReference type="GO" id="GO:0003984">
    <property type="term" value="F:acetolactate synthase activity"/>
    <property type="evidence" value="ECO:0007669"/>
    <property type="project" value="UniProtKB-UniRule"/>
</dbReference>
<dbReference type="InterPro" id="IPR019455">
    <property type="entry name" value="Acetolactate_synth_ssu_C"/>
</dbReference>
<evidence type="ECO:0000256" key="2">
    <source>
        <dbReference type="ARBA" id="ARBA00005025"/>
    </source>
</evidence>
<keyword evidence="5 6" id="KW-0100">Branched-chain amino acid biosynthesis</keyword>
<comment type="similarity">
    <text evidence="3 6">Belongs to the acetolactate synthase small subunit family.</text>
</comment>
<dbReference type="UniPathway" id="UPA00047">
    <property type="reaction ID" value="UER00055"/>
</dbReference>
<dbReference type="InterPro" id="IPR002912">
    <property type="entry name" value="ACT_dom"/>
</dbReference>
<comment type="caution">
    <text evidence="8">The sequence shown here is derived from an EMBL/GenBank/DDBJ whole genome shotgun (WGS) entry which is preliminary data.</text>
</comment>
<dbReference type="PANTHER" id="PTHR30239">
    <property type="entry name" value="ACETOLACTATE SYNTHASE SMALL SUBUNIT"/>
    <property type="match status" value="1"/>
</dbReference>
<dbReference type="GO" id="GO:0005829">
    <property type="term" value="C:cytosol"/>
    <property type="evidence" value="ECO:0007669"/>
    <property type="project" value="TreeGrafter"/>
</dbReference>
<dbReference type="GO" id="GO:1990610">
    <property type="term" value="F:acetolactate synthase regulator activity"/>
    <property type="evidence" value="ECO:0007669"/>
    <property type="project" value="UniProtKB-UniRule"/>
</dbReference>
<accession>A0A424YYK4</accession>
<evidence type="ECO:0000259" key="7">
    <source>
        <dbReference type="PROSITE" id="PS51671"/>
    </source>
</evidence>
<dbReference type="InterPro" id="IPR004789">
    <property type="entry name" value="Acetalactate_synth_ssu"/>
</dbReference>
<feature type="domain" description="ACT" evidence="7">
    <location>
        <begin position="4"/>
        <end position="78"/>
    </location>
</feature>
<organism evidence="8 9">
    <name type="scientific">Methanosalsum natronophilum</name>
    <dbReference type="NCBI Taxonomy" id="768733"/>
    <lineage>
        <taxon>Archaea</taxon>
        <taxon>Methanobacteriati</taxon>
        <taxon>Methanobacteriota</taxon>
        <taxon>Stenosarchaea group</taxon>
        <taxon>Methanomicrobia</taxon>
        <taxon>Methanosarcinales</taxon>
        <taxon>Methanosarcinaceae</taxon>
        <taxon>Methanosalsum</taxon>
    </lineage>
</organism>
<reference evidence="8 9" key="1">
    <citation type="submission" date="2018-08" db="EMBL/GenBank/DDBJ databases">
        <title>The metabolism and importance of syntrophic acetate oxidation coupled to methane or sulfide production in haloalkaline environments.</title>
        <authorList>
            <person name="Timmers P.H.A."/>
            <person name="Vavourakis C.D."/>
            <person name="Sorokin D.Y."/>
            <person name="Sinninghe Damste J.S."/>
            <person name="Muyzer G."/>
            <person name="Stams A.J.M."/>
            <person name="Plugge C.M."/>
        </authorList>
    </citation>
    <scope>NUCLEOTIDE SEQUENCE [LARGE SCALE GENOMIC DNA]</scope>
    <source>
        <strain evidence="8">MSAO_Arc3</strain>
    </source>
</reference>
<evidence type="ECO:0000256" key="5">
    <source>
        <dbReference type="ARBA" id="ARBA00023304"/>
    </source>
</evidence>
<dbReference type="Proteomes" id="UP000284763">
    <property type="component" value="Unassembled WGS sequence"/>
</dbReference>
<dbReference type="InterPro" id="IPR027271">
    <property type="entry name" value="Acetolactate_synth/TF_NikR_C"/>
</dbReference>
<evidence type="ECO:0000313" key="8">
    <source>
        <dbReference type="EMBL" id="RQD86112.1"/>
    </source>
</evidence>
<dbReference type="PROSITE" id="PS51671">
    <property type="entry name" value="ACT"/>
    <property type="match status" value="1"/>
</dbReference>
<dbReference type="RefSeq" id="WP_259132985.1">
    <property type="nucleotide sequence ID" value="NZ_JANUCS010000001.1"/>
</dbReference>
<comment type="catalytic activity">
    <reaction evidence="6">
        <text>2 pyruvate + H(+) = (2S)-2-acetolactate + CO2</text>
        <dbReference type="Rhea" id="RHEA:25249"/>
        <dbReference type="ChEBI" id="CHEBI:15361"/>
        <dbReference type="ChEBI" id="CHEBI:15378"/>
        <dbReference type="ChEBI" id="CHEBI:16526"/>
        <dbReference type="ChEBI" id="CHEBI:58476"/>
        <dbReference type="EC" id="2.2.1.6"/>
    </reaction>
</comment>
<dbReference type="GO" id="GO:0009097">
    <property type="term" value="P:isoleucine biosynthetic process"/>
    <property type="evidence" value="ECO:0007669"/>
    <property type="project" value="UniProtKB-UniRule"/>
</dbReference>
<dbReference type="Pfam" id="PF10369">
    <property type="entry name" value="ALS_ss_C"/>
    <property type="match status" value="1"/>
</dbReference>
<dbReference type="UniPathway" id="UPA00049">
    <property type="reaction ID" value="UER00059"/>
</dbReference>
<dbReference type="FunFam" id="3.30.70.1150:FF:000001">
    <property type="entry name" value="Acetolactate synthase small subunit"/>
    <property type="match status" value="1"/>
</dbReference>
<evidence type="ECO:0000256" key="3">
    <source>
        <dbReference type="ARBA" id="ARBA00006341"/>
    </source>
</evidence>
<comment type="function">
    <text evidence="6">Catalyzes the conversion of 2 pyruvate molecules into acetolactate in the first common step of the biosynthetic pathway of the branched-amino acids such as leucine, isoleucine, and valine.</text>
</comment>
<name>A0A424YYK4_9EURY</name>
<dbReference type="Gene3D" id="3.30.70.1150">
    <property type="entry name" value="ACT-like. Chain A, domain 2"/>
    <property type="match status" value="1"/>
</dbReference>
<dbReference type="EC" id="2.2.1.6" evidence="6"/>
<dbReference type="PANTHER" id="PTHR30239:SF0">
    <property type="entry name" value="ACETOLACTATE SYNTHASE SMALL SUBUNIT 1, CHLOROPLASTIC"/>
    <property type="match status" value="1"/>
</dbReference>
<evidence type="ECO:0000313" key="9">
    <source>
        <dbReference type="Proteomes" id="UP000284763"/>
    </source>
</evidence>
<dbReference type="NCBIfam" id="TIGR00119">
    <property type="entry name" value="acolac_sm"/>
    <property type="match status" value="1"/>
</dbReference>
<sequence>MKHTLAVLVENRHGVLSRVAGLFSRRGYNIDSLAVGVTEDPTISRMTIVVRGDDRVLEQVVKQLNKLIDVIRVTDIESEDSVDRELVLIKVASDVNTRAEIIQIVDIFRARIVDVSTKSLIIEITGNEDKILALEKLLRPFGIKELARTGKIALTRGAKKV</sequence>
<evidence type="ECO:0000256" key="6">
    <source>
        <dbReference type="RuleBase" id="RU368092"/>
    </source>
</evidence>
<comment type="pathway">
    <text evidence="2 6">Amino-acid biosynthesis; L-valine biosynthesis; L-valine from pyruvate: step 1/4.</text>
</comment>
<keyword evidence="6 8" id="KW-0808">Transferase</keyword>
<dbReference type="SUPFAM" id="SSF55021">
    <property type="entry name" value="ACT-like"/>
    <property type="match status" value="2"/>
</dbReference>
<comment type="pathway">
    <text evidence="1 6">Amino-acid biosynthesis; L-isoleucine biosynthesis; L-isoleucine from 2-oxobutanoate: step 1/4.</text>
</comment>
<gene>
    <name evidence="8" type="ORF">D5R95_04105</name>
</gene>
<dbReference type="NCBIfam" id="NF008864">
    <property type="entry name" value="PRK11895.1"/>
    <property type="match status" value="1"/>
</dbReference>
<dbReference type="CDD" id="cd04878">
    <property type="entry name" value="ACT_AHAS"/>
    <property type="match status" value="1"/>
</dbReference>
<protein>
    <recommendedName>
        <fullName evidence="6">Acetolactate synthase small subunit</fullName>
        <shortName evidence="6">AHAS</shortName>
        <shortName evidence="6">ALS</shortName>
        <ecNumber evidence="6">2.2.1.6</ecNumber>
    </recommendedName>
    <alternativeName>
        <fullName evidence="6">Acetohydroxy-acid synthase small subunit</fullName>
    </alternativeName>
</protein>
<dbReference type="Pfam" id="PF22629">
    <property type="entry name" value="ACT_AHAS_ss"/>
    <property type="match status" value="1"/>
</dbReference>
<dbReference type="GO" id="GO:0009099">
    <property type="term" value="P:L-valine biosynthetic process"/>
    <property type="evidence" value="ECO:0007669"/>
    <property type="project" value="UniProtKB-UniRule"/>
</dbReference>
<dbReference type="Gene3D" id="3.30.70.260">
    <property type="match status" value="1"/>
</dbReference>
<comment type="subunit">
    <text evidence="6">Dimer of large and small chains.</text>
</comment>
<dbReference type="InterPro" id="IPR039557">
    <property type="entry name" value="AHAS_ACT"/>
</dbReference>
<dbReference type="FunFam" id="3.30.70.260:FF:000001">
    <property type="entry name" value="Acetolactate synthase, small subunit"/>
    <property type="match status" value="1"/>
</dbReference>
<evidence type="ECO:0000256" key="1">
    <source>
        <dbReference type="ARBA" id="ARBA00004974"/>
    </source>
</evidence>
<keyword evidence="4 6" id="KW-0028">Amino-acid biosynthesis</keyword>
<dbReference type="InterPro" id="IPR045865">
    <property type="entry name" value="ACT-like_dom_sf"/>
</dbReference>
<dbReference type="EMBL" id="QZAB01000271">
    <property type="protein sequence ID" value="RQD86112.1"/>
    <property type="molecule type" value="Genomic_DNA"/>
</dbReference>
<proteinExistence type="inferred from homology"/>